<gene>
    <name evidence="1" type="ORF">VFH_VI128720</name>
</gene>
<dbReference type="Proteomes" id="UP001157006">
    <property type="component" value="Chromosome 6"/>
</dbReference>
<sequence length="107" mass="12433">MRRKLPRSLNLPFTSFCVSSPRHKIFHSSSFSSFFLSLVFQREKHSGNIVWKCLNALREGWTRSLWRGKCHRQLCLCLRSSVRVLTSCLQSIFSFPFTKPKAYTSSG</sequence>
<evidence type="ECO:0000313" key="1">
    <source>
        <dbReference type="EMBL" id="CAI8618556.1"/>
    </source>
</evidence>
<dbReference type="AlphaFoldDB" id="A0AAV1B7G0"/>
<protein>
    <submittedName>
        <fullName evidence="1">Uncharacterized protein</fullName>
    </submittedName>
</protein>
<dbReference type="EMBL" id="OX451741">
    <property type="protein sequence ID" value="CAI8618556.1"/>
    <property type="molecule type" value="Genomic_DNA"/>
</dbReference>
<keyword evidence="2" id="KW-1185">Reference proteome</keyword>
<reference evidence="1 2" key="1">
    <citation type="submission" date="2023-01" db="EMBL/GenBank/DDBJ databases">
        <authorList>
            <person name="Kreplak J."/>
        </authorList>
    </citation>
    <scope>NUCLEOTIDE SEQUENCE [LARGE SCALE GENOMIC DNA]</scope>
</reference>
<organism evidence="1 2">
    <name type="scientific">Vicia faba</name>
    <name type="common">Broad bean</name>
    <name type="synonym">Faba vulgaris</name>
    <dbReference type="NCBI Taxonomy" id="3906"/>
    <lineage>
        <taxon>Eukaryota</taxon>
        <taxon>Viridiplantae</taxon>
        <taxon>Streptophyta</taxon>
        <taxon>Embryophyta</taxon>
        <taxon>Tracheophyta</taxon>
        <taxon>Spermatophyta</taxon>
        <taxon>Magnoliopsida</taxon>
        <taxon>eudicotyledons</taxon>
        <taxon>Gunneridae</taxon>
        <taxon>Pentapetalae</taxon>
        <taxon>rosids</taxon>
        <taxon>fabids</taxon>
        <taxon>Fabales</taxon>
        <taxon>Fabaceae</taxon>
        <taxon>Papilionoideae</taxon>
        <taxon>50 kb inversion clade</taxon>
        <taxon>NPAAA clade</taxon>
        <taxon>Hologalegina</taxon>
        <taxon>IRL clade</taxon>
        <taxon>Fabeae</taxon>
        <taxon>Vicia</taxon>
    </lineage>
</organism>
<proteinExistence type="predicted"/>
<accession>A0AAV1B7G0</accession>
<evidence type="ECO:0000313" key="2">
    <source>
        <dbReference type="Proteomes" id="UP001157006"/>
    </source>
</evidence>
<name>A0AAV1B7G0_VICFA</name>